<evidence type="ECO:0000259" key="11">
    <source>
        <dbReference type="PROSITE" id="PS51898"/>
    </source>
</evidence>
<keyword evidence="5 10" id="KW-0159">Chromosome partition</keyword>
<keyword evidence="6 10" id="KW-0229">DNA integration</keyword>
<dbReference type="Pfam" id="PF02899">
    <property type="entry name" value="Phage_int_SAM_1"/>
    <property type="match status" value="1"/>
</dbReference>
<dbReference type="CDD" id="cd00798">
    <property type="entry name" value="INT_XerDC_C"/>
    <property type="match status" value="1"/>
</dbReference>
<feature type="active site" description="O-(3'-phospho-DNA)-tyrosine intermediate" evidence="10">
    <location>
        <position position="284"/>
    </location>
</feature>
<keyword evidence="7 10" id="KW-0238">DNA-binding</keyword>
<evidence type="ECO:0000313" key="13">
    <source>
        <dbReference type="EMBL" id="GAN33629.1"/>
    </source>
</evidence>
<evidence type="ECO:0000259" key="12">
    <source>
        <dbReference type="PROSITE" id="PS51900"/>
    </source>
</evidence>
<comment type="caution">
    <text evidence="13">The sequence shown here is derived from an EMBL/GenBank/DDBJ whole genome shotgun (WGS) entry which is preliminary data.</text>
</comment>
<dbReference type="PROSITE" id="PS51898">
    <property type="entry name" value="TYR_RECOMBINASE"/>
    <property type="match status" value="1"/>
</dbReference>
<dbReference type="InterPro" id="IPR010998">
    <property type="entry name" value="Integrase_recombinase_N"/>
</dbReference>
<comment type="similarity">
    <text evidence="2">Belongs to the 'phage' integrase family. XerD subfamily.</text>
</comment>
<dbReference type="InterPro" id="IPR004107">
    <property type="entry name" value="Integrase_SAM-like_N"/>
</dbReference>
<dbReference type="NCBIfam" id="TIGR02225">
    <property type="entry name" value="recomb_XerD"/>
    <property type="match status" value="1"/>
</dbReference>
<comment type="subcellular location">
    <subcellularLocation>
        <location evidence="1 10">Cytoplasm</location>
    </subcellularLocation>
</comment>
<evidence type="ECO:0000256" key="3">
    <source>
        <dbReference type="ARBA" id="ARBA00022490"/>
    </source>
</evidence>
<dbReference type="InterPro" id="IPR023009">
    <property type="entry name" value="Tyrosine_recombinase_XerC/XerD"/>
</dbReference>
<comment type="subunit">
    <text evidence="10">Forms a cyclic heterotetrameric complex composed of two molecules of XerC and two molecules of XerD.</text>
</comment>
<accession>A0ABQ0JYS1</accession>
<proteinExistence type="inferred from homology"/>
<dbReference type="PROSITE" id="PS51900">
    <property type="entry name" value="CB"/>
    <property type="match status" value="1"/>
</dbReference>
<sequence length="303" mass="34602">MNESKINKLDEFIESFINYLLVECGLSKNTILGYSHDLQIFTTFLLSKNIADFDGVRPDTITSFIISEKKRGLSINSITRCIVAIRMLYKFFLSEGRLQMNPFTVIDSPKLWKRLPEVIPVHKIDDLLSVPDTKTKLGMRNKAILELMYATGARVSEVVAIQMDWINLEYSYVKCRGKGSKERIVPLGTKAIEAIQTYVKISRPKIKNSQESTHLFLSKTGKPLRRENVWVIVKNCALKAGIHGHISPHKLRHSFATHLLENGADLRSVQEMLGHVNVSTTQIYTHVSKHHLKAIHRQYHPRS</sequence>
<dbReference type="InterPro" id="IPR002104">
    <property type="entry name" value="Integrase_catalytic"/>
</dbReference>
<dbReference type="PANTHER" id="PTHR30349">
    <property type="entry name" value="PHAGE INTEGRASE-RELATED"/>
    <property type="match status" value="1"/>
</dbReference>
<feature type="domain" description="Tyr recombinase" evidence="11">
    <location>
        <begin position="114"/>
        <end position="297"/>
    </location>
</feature>
<dbReference type="InterPro" id="IPR044068">
    <property type="entry name" value="CB"/>
</dbReference>
<name>A0ABQ0JYS1_9BACT</name>
<keyword evidence="9 10" id="KW-0131">Cell cycle</keyword>
<dbReference type="Gene3D" id="1.10.150.130">
    <property type="match status" value="1"/>
</dbReference>
<evidence type="ECO:0000256" key="9">
    <source>
        <dbReference type="ARBA" id="ARBA00023306"/>
    </source>
</evidence>
<dbReference type="InterPro" id="IPR011010">
    <property type="entry name" value="DNA_brk_join_enz"/>
</dbReference>
<dbReference type="NCBIfam" id="NF001399">
    <property type="entry name" value="PRK00283.1"/>
    <property type="match status" value="1"/>
</dbReference>
<dbReference type="InterPro" id="IPR050090">
    <property type="entry name" value="Tyrosine_recombinase_XerCD"/>
</dbReference>
<evidence type="ECO:0000256" key="1">
    <source>
        <dbReference type="ARBA" id="ARBA00004496"/>
    </source>
</evidence>
<feature type="active site" evidence="10">
    <location>
        <position position="252"/>
    </location>
</feature>
<gene>
    <name evidence="10" type="primary">xerC</name>
    <name evidence="13" type="ORF">BROSI_A2155</name>
</gene>
<dbReference type="EMBL" id="BAFN01000001">
    <property type="protein sequence ID" value="GAN33629.1"/>
    <property type="molecule type" value="Genomic_DNA"/>
</dbReference>
<evidence type="ECO:0000256" key="4">
    <source>
        <dbReference type="ARBA" id="ARBA00022618"/>
    </source>
</evidence>
<reference evidence="14" key="1">
    <citation type="journal article" date="2015" name="Genome Announc.">
        <title>Draft Genome Sequence of an Anaerobic Ammonium-Oxidizing Bacterium, "Candidatus Brocadia sinica".</title>
        <authorList>
            <person name="Oshiki M."/>
            <person name="Shinyako-Hata K."/>
            <person name="Satoh H."/>
            <person name="Okabe S."/>
        </authorList>
    </citation>
    <scope>NUCLEOTIDE SEQUENCE [LARGE SCALE GENOMIC DNA]</scope>
    <source>
        <strain evidence="14">JPN1</strain>
    </source>
</reference>
<dbReference type="SUPFAM" id="SSF56349">
    <property type="entry name" value="DNA breaking-rejoining enzymes"/>
    <property type="match status" value="1"/>
</dbReference>
<keyword evidence="8 10" id="KW-0233">DNA recombination</keyword>
<comment type="similarity">
    <text evidence="10">Belongs to the 'phage' integrase family. XerC subfamily.</text>
</comment>
<keyword evidence="4 10" id="KW-0132">Cell division</keyword>
<evidence type="ECO:0000256" key="2">
    <source>
        <dbReference type="ARBA" id="ARBA00010450"/>
    </source>
</evidence>
<feature type="active site" evidence="10">
    <location>
        <position position="275"/>
    </location>
</feature>
<evidence type="ECO:0000256" key="6">
    <source>
        <dbReference type="ARBA" id="ARBA00022908"/>
    </source>
</evidence>
<evidence type="ECO:0000256" key="7">
    <source>
        <dbReference type="ARBA" id="ARBA00023125"/>
    </source>
</evidence>
<evidence type="ECO:0000313" key="14">
    <source>
        <dbReference type="Proteomes" id="UP000032309"/>
    </source>
</evidence>
<keyword evidence="3 10" id="KW-0963">Cytoplasm</keyword>
<dbReference type="Proteomes" id="UP000032309">
    <property type="component" value="Unassembled WGS sequence"/>
</dbReference>
<organism evidence="13 14">
    <name type="scientific">Candidatus Brocadia sinica JPN1</name>
    <dbReference type="NCBI Taxonomy" id="1197129"/>
    <lineage>
        <taxon>Bacteria</taxon>
        <taxon>Pseudomonadati</taxon>
        <taxon>Planctomycetota</taxon>
        <taxon>Candidatus Brocadiia</taxon>
        <taxon>Candidatus Brocadiales</taxon>
        <taxon>Candidatus Brocadiaceae</taxon>
        <taxon>Candidatus Brocadia</taxon>
    </lineage>
</organism>
<dbReference type="HAMAP" id="MF_01808">
    <property type="entry name" value="Recomb_XerC_XerD"/>
    <property type="match status" value="1"/>
</dbReference>
<feature type="domain" description="Core-binding (CB)" evidence="12">
    <location>
        <begin position="7"/>
        <end position="93"/>
    </location>
</feature>
<dbReference type="Pfam" id="PF00589">
    <property type="entry name" value="Phage_integrase"/>
    <property type="match status" value="1"/>
</dbReference>
<feature type="active site" evidence="10">
    <location>
        <position position="178"/>
    </location>
</feature>
<dbReference type="Gene3D" id="1.10.443.10">
    <property type="entry name" value="Intergrase catalytic core"/>
    <property type="match status" value="1"/>
</dbReference>
<evidence type="ECO:0000256" key="5">
    <source>
        <dbReference type="ARBA" id="ARBA00022829"/>
    </source>
</evidence>
<evidence type="ECO:0000256" key="10">
    <source>
        <dbReference type="HAMAP-Rule" id="MF_01808"/>
    </source>
</evidence>
<keyword evidence="14" id="KW-1185">Reference proteome</keyword>
<dbReference type="InterPro" id="IPR011932">
    <property type="entry name" value="Recomb_XerD"/>
</dbReference>
<protein>
    <recommendedName>
        <fullName evidence="10">Tyrosine recombinase XerC</fullName>
    </recommendedName>
</protein>
<comment type="function">
    <text evidence="10">Site-specific tyrosine recombinase, which acts by catalyzing the cutting and rejoining of the recombining DNA molecules. The XerC-XerD complex is essential to convert dimers of the bacterial chromosome into monomers to permit their segregation at cell division. It also contributes to the segregational stability of plasmids.</text>
</comment>
<evidence type="ECO:0000256" key="8">
    <source>
        <dbReference type="ARBA" id="ARBA00023172"/>
    </source>
</evidence>
<dbReference type="InterPro" id="IPR013762">
    <property type="entry name" value="Integrase-like_cat_sf"/>
</dbReference>
<dbReference type="RefSeq" id="WP_052563714.1">
    <property type="nucleotide sequence ID" value="NZ_BAFN01000001.1"/>
</dbReference>
<dbReference type="PANTHER" id="PTHR30349:SF81">
    <property type="entry name" value="TYROSINE RECOMBINASE XERC"/>
    <property type="match status" value="1"/>
</dbReference>
<feature type="active site" evidence="10">
    <location>
        <position position="154"/>
    </location>
</feature>
<feature type="active site" evidence="10">
    <location>
        <position position="249"/>
    </location>
</feature>